<sequence length="267" mass="29185">MKLPIATILITSAFNTSAFTIVIKNNTDAPIMPFVMNTDGLTADSINGWITASNERVYDKRSSWLDDPSVNVNEGSTHEMLMGDDHVTGFTCGDILFEGSQEILVTQDSESNDLICQVQPLGTVTESSSYTHNTDGKNRGFIIKDMKNESDIDRPEKYADGPQDLVWGGAGIGVNTYVTVNAINNQTGSEHPVIITMRRSNQCTWREMNTTVSCQSATISSFNAFFEESLNDVLPSGAYSGVTKIGVAEWQGSEVDNFNLGIEITKE</sequence>
<organism evidence="2">
    <name type="scientific">Vibrio cyclitrophicus</name>
    <dbReference type="NCBI Taxonomy" id="47951"/>
    <lineage>
        <taxon>Bacteria</taxon>
        <taxon>Pseudomonadati</taxon>
        <taxon>Pseudomonadota</taxon>
        <taxon>Gammaproteobacteria</taxon>
        <taxon>Vibrionales</taxon>
        <taxon>Vibrionaceae</taxon>
        <taxon>Vibrio</taxon>
    </lineage>
</organism>
<proteinExistence type="predicted"/>
<accession>A0A7Z1S1I8</accession>
<feature type="signal peptide" evidence="1">
    <location>
        <begin position="1"/>
        <end position="18"/>
    </location>
</feature>
<dbReference type="RefSeq" id="WP_102332437.1">
    <property type="nucleotide sequence ID" value="NZ_CP170595.1"/>
</dbReference>
<evidence type="ECO:0000256" key="1">
    <source>
        <dbReference type="SAM" id="SignalP"/>
    </source>
</evidence>
<comment type="caution">
    <text evidence="2">The sequence shown here is derived from an EMBL/GenBank/DDBJ whole genome shotgun (WGS) entry which is preliminary data.</text>
</comment>
<dbReference type="EMBL" id="MDBS01000025">
    <property type="protein sequence ID" value="PMP29729.1"/>
    <property type="molecule type" value="Genomic_DNA"/>
</dbReference>
<name>A0A7Z1S1I8_9VIBR</name>
<reference evidence="2" key="1">
    <citation type="submission" date="2016-07" db="EMBL/GenBank/DDBJ databases">
        <authorList>
            <person name="Kauffman K."/>
            <person name="Arevalo P."/>
            <person name="Polz M.F."/>
        </authorList>
    </citation>
    <scope>NUCLEOTIDE SEQUENCE</scope>
    <source>
        <strain evidence="2">10N.222.46.E12</strain>
    </source>
</reference>
<dbReference type="AlphaFoldDB" id="A0A7Z1S1I8"/>
<feature type="chain" id="PRO_5030766314" evidence="1">
    <location>
        <begin position="19"/>
        <end position="267"/>
    </location>
</feature>
<protein>
    <submittedName>
        <fullName evidence="2">Uncharacterized protein</fullName>
    </submittedName>
</protein>
<keyword evidence="1" id="KW-0732">Signal</keyword>
<gene>
    <name evidence="2" type="ORF">BCS90_16400</name>
</gene>
<evidence type="ECO:0000313" key="2">
    <source>
        <dbReference type="EMBL" id="PMP29729.1"/>
    </source>
</evidence>
<reference evidence="2" key="2">
    <citation type="journal article" date="2018" name="Nature">
        <title>A major lineage of non-tailed dsDNA viruses as unrecognized killers of marine bacteria.</title>
        <authorList>
            <person name="Kauffman K.M."/>
            <person name="Hussain F.A."/>
            <person name="Yang J."/>
            <person name="Arevalo P."/>
            <person name="Brown J.M."/>
            <person name="Chang W.K."/>
            <person name="VanInsberghe D."/>
            <person name="Elsherbini J."/>
            <person name="Sharma R.S."/>
            <person name="Cutler M.B."/>
            <person name="Kelly L."/>
            <person name="Polz M.F."/>
        </authorList>
    </citation>
    <scope>NUCLEOTIDE SEQUENCE</scope>
    <source>
        <strain evidence="2">10N.222.46.E12</strain>
    </source>
</reference>